<dbReference type="STRING" id="45070.Lnau_0766"/>
<comment type="caution">
    <text evidence="2">The sequence shown here is derived from an EMBL/GenBank/DDBJ whole genome shotgun (WGS) entry which is preliminary data.</text>
</comment>
<evidence type="ECO:0000313" key="3">
    <source>
        <dbReference type="Proteomes" id="UP000054725"/>
    </source>
</evidence>
<name>A0A0W0WUG4_9GAMM</name>
<dbReference type="OrthoDB" id="5616300at2"/>
<organism evidence="2 3">
    <name type="scientific">Legionella nautarum</name>
    <dbReference type="NCBI Taxonomy" id="45070"/>
    <lineage>
        <taxon>Bacteria</taxon>
        <taxon>Pseudomonadati</taxon>
        <taxon>Pseudomonadota</taxon>
        <taxon>Gammaproteobacteria</taxon>
        <taxon>Legionellales</taxon>
        <taxon>Legionellaceae</taxon>
        <taxon>Legionella</taxon>
    </lineage>
</organism>
<feature type="signal peptide" evidence="1">
    <location>
        <begin position="1"/>
        <end position="21"/>
    </location>
</feature>
<reference evidence="2 3" key="1">
    <citation type="submission" date="2015-11" db="EMBL/GenBank/DDBJ databases">
        <title>Genomic analysis of 38 Legionella species identifies large and diverse effector repertoires.</title>
        <authorList>
            <person name="Burstein D."/>
            <person name="Amaro F."/>
            <person name="Zusman T."/>
            <person name="Lifshitz Z."/>
            <person name="Cohen O."/>
            <person name="Gilbert J.A."/>
            <person name="Pupko T."/>
            <person name="Shuman H.A."/>
            <person name="Segal G."/>
        </authorList>
    </citation>
    <scope>NUCLEOTIDE SEQUENCE [LARGE SCALE GENOMIC DNA]</scope>
    <source>
        <strain evidence="2 3">ATCC 49506</strain>
    </source>
</reference>
<keyword evidence="1" id="KW-0732">Signal</keyword>
<dbReference type="PATRIC" id="fig|45070.6.peg.813"/>
<feature type="chain" id="PRO_5006915875" evidence="1">
    <location>
        <begin position="22"/>
        <end position="88"/>
    </location>
</feature>
<gene>
    <name evidence="2" type="ORF">Lnau_0766</name>
</gene>
<evidence type="ECO:0000256" key="1">
    <source>
        <dbReference type="SAM" id="SignalP"/>
    </source>
</evidence>
<keyword evidence="3" id="KW-1185">Reference proteome</keyword>
<protein>
    <submittedName>
        <fullName evidence="2">Silver efflux pump</fullName>
    </submittedName>
</protein>
<evidence type="ECO:0000313" key="2">
    <source>
        <dbReference type="EMBL" id="KTD35782.1"/>
    </source>
</evidence>
<proteinExistence type="predicted"/>
<dbReference type="Proteomes" id="UP000054725">
    <property type="component" value="Unassembled WGS sequence"/>
</dbReference>
<sequence>MNKIKLTGAALAISAATMFSAAPSVALANSCSCPMVKCLTANACKGLSSCHTATNACKGQNACKGKGFVMLTKGQCLQVIGPNVNWCK</sequence>
<accession>A0A0W0WUG4</accession>
<dbReference type="RefSeq" id="WP_058503826.1">
    <property type="nucleotide sequence ID" value="NZ_CAAAIF010000001.1"/>
</dbReference>
<dbReference type="AlphaFoldDB" id="A0A0W0WUG4"/>
<dbReference type="EMBL" id="LNYO01000013">
    <property type="protein sequence ID" value="KTD35782.1"/>
    <property type="molecule type" value="Genomic_DNA"/>
</dbReference>